<dbReference type="Gene3D" id="1.10.287.130">
    <property type="match status" value="1"/>
</dbReference>
<evidence type="ECO:0000256" key="3">
    <source>
        <dbReference type="ARBA" id="ARBA00022553"/>
    </source>
</evidence>
<organism evidence="7 8">
    <name type="scientific">Clostridium tarantellae</name>
    <dbReference type="NCBI Taxonomy" id="39493"/>
    <lineage>
        <taxon>Bacteria</taxon>
        <taxon>Bacillati</taxon>
        <taxon>Bacillota</taxon>
        <taxon>Clostridia</taxon>
        <taxon>Eubacteriales</taxon>
        <taxon>Clostridiaceae</taxon>
        <taxon>Clostridium</taxon>
    </lineage>
</organism>
<dbReference type="Gene3D" id="3.30.565.10">
    <property type="entry name" value="Histidine kinase-like ATPase, C-terminal domain"/>
    <property type="match status" value="1"/>
</dbReference>
<evidence type="ECO:0000256" key="4">
    <source>
        <dbReference type="ARBA" id="ARBA00022777"/>
    </source>
</evidence>
<dbReference type="PRINTS" id="PR00344">
    <property type="entry name" value="BCTRLSENSOR"/>
</dbReference>
<evidence type="ECO:0000256" key="5">
    <source>
        <dbReference type="ARBA" id="ARBA00023012"/>
    </source>
</evidence>
<dbReference type="Proteomes" id="UP000430345">
    <property type="component" value="Unassembled WGS sequence"/>
</dbReference>
<feature type="domain" description="Histidine kinase" evidence="6">
    <location>
        <begin position="37"/>
        <end position="255"/>
    </location>
</feature>
<dbReference type="Pfam" id="PF02518">
    <property type="entry name" value="HATPase_c"/>
    <property type="match status" value="1"/>
</dbReference>
<feature type="non-terminal residue" evidence="7">
    <location>
        <position position="1"/>
    </location>
</feature>
<reference evidence="7 8" key="1">
    <citation type="submission" date="2019-10" db="EMBL/GenBank/DDBJ databases">
        <title>The Genome Sequence of Clostridium tarantellae Isolated from Fish Brain.</title>
        <authorList>
            <person name="Bano L."/>
            <person name="Kiel M."/>
            <person name="Sales G."/>
            <person name="Doxey A.C."/>
            <person name="Mansfield M.J."/>
            <person name="Schiavone M."/>
            <person name="Rossetto O."/>
            <person name="Pirazzini M."/>
            <person name="Dobrindt U."/>
            <person name="Montecucco C."/>
        </authorList>
    </citation>
    <scope>NUCLEOTIDE SEQUENCE [LARGE SCALE GENOMIC DNA]</scope>
    <source>
        <strain evidence="7 8">DSM 3997</strain>
    </source>
</reference>
<keyword evidence="4 7" id="KW-0418">Kinase</keyword>
<dbReference type="InterPro" id="IPR005467">
    <property type="entry name" value="His_kinase_dom"/>
</dbReference>
<proteinExistence type="predicted"/>
<dbReference type="InterPro" id="IPR036890">
    <property type="entry name" value="HATPase_C_sf"/>
</dbReference>
<keyword evidence="4 7" id="KW-0808">Transferase</keyword>
<keyword evidence="3" id="KW-0597">Phosphoprotein</keyword>
<comment type="caution">
    <text evidence="7">The sequence shown here is derived from an EMBL/GenBank/DDBJ whole genome shotgun (WGS) entry which is preliminary data.</text>
</comment>
<name>A0A6I1MWT5_9CLOT</name>
<evidence type="ECO:0000313" key="7">
    <source>
        <dbReference type="EMBL" id="MPQ45251.1"/>
    </source>
</evidence>
<dbReference type="InterPro" id="IPR003661">
    <property type="entry name" value="HisK_dim/P_dom"/>
</dbReference>
<dbReference type="GO" id="GO:0000155">
    <property type="term" value="F:phosphorelay sensor kinase activity"/>
    <property type="evidence" value="ECO:0007669"/>
    <property type="project" value="InterPro"/>
</dbReference>
<dbReference type="PANTHER" id="PTHR43547">
    <property type="entry name" value="TWO-COMPONENT HISTIDINE KINASE"/>
    <property type="match status" value="1"/>
</dbReference>
<dbReference type="SMART" id="SM00387">
    <property type="entry name" value="HATPase_c"/>
    <property type="match status" value="1"/>
</dbReference>
<dbReference type="RefSeq" id="WP_170272306.1">
    <property type="nucleotide sequence ID" value="NZ_WHJC01000534.1"/>
</dbReference>
<dbReference type="PANTHER" id="PTHR43547:SF2">
    <property type="entry name" value="HYBRID SIGNAL TRANSDUCTION HISTIDINE KINASE C"/>
    <property type="match status" value="1"/>
</dbReference>
<keyword evidence="8" id="KW-1185">Reference proteome</keyword>
<keyword evidence="5" id="KW-0902">Two-component regulatory system</keyword>
<dbReference type="SUPFAM" id="SSF55874">
    <property type="entry name" value="ATPase domain of HSP90 chaperone/DNA topoisomerase II/histidine kinase"/>
    <property type="match status" value="1"/>
</dbReference>
<protein>
    <recommendedName>
        <fullName evidence="2">histidine kinase</fullName>
        <ecNumber evidence="2">2.7.13.3</ecNumber>
    </recommendedName>
</protein>
<dbReference type="EC" id="2.7.13.3" evidence="2"/>
<evidence type="ECO:0000256" key="1">
    <source>
        <dbReference type="ARBA" id="ARBA00000085"/>
    </source>
</evidence>
<dbReference type="CDD" id="cd00075">
    <property type="entry name" value="HATPase"/>
    <property type="match status" value="1"/>
</dbReference>
<accession>A0A6I1MWT5</accession>
<dbReference type="PROSITE" id="PS50109">
    <property type="entry name" value="HIS_KIN"/>
    <property type="match status" value="1"/>
</dbReference>
<dbReference type="InterPro" id="IPR003594">
    <property type="entry name" value="HATPase_dom"/>
</dbReference>
<dbReference type="Pfam" id="PF00512">
    <property type="entry name" value="HisKA"/>
    <property type="match status" value="1"/>
</dbReference>
<sequence>YVLLLKNITELKRSVKIKNEFDKKTLEEGLRNEFLSTISHDLKTPINVIYTACQLQNSFLKNNSIEKINLYNHVNKENCMSLTRLANNLIDSSKLSYNYLKPQCELYNIVELVEECSNSLAEYIRDKNLEFEFDTEEEEIEVRCDKEFIERIIINLMSNAIKHTKQGIVKVAIFVNKFKVRIEVIDTGEGMDKEFLKKAFEKYSIEKIDKGYRNKSTGIGLYVVKNLVELQGGEIFIESQKGKGTIVKIEFFREKVNV</sequence>
<gene>
    <name evidence="7" type="ORF">GBZ86_16160</name>
</gene>
<evidence type="ECO:0000313" key="8">
    <source>
        <dbReference type="Proteomes" id="UP000430345"/>
    </source>
</evidence>
<comment type="catalytic activity">
    <reaction evidence="1">
        <text>ATP + protein L-histidine = ADP + protein N-phospho-L-histidine.</text>
        <dbReference type="EC" id="2.7.13.3"/>
    </reaction>
</comment>
<evidence type="ECO:0000256" key="2">
    <source>
        <dbReference type="ARBA" id="ARBA00012438"/>
    </source>
</evidence>
<evidence type="ECO:0000259" key="6">
    <source>
        <dbReference type="PROSITE" id="PS50109"/>
    </source>
</evidence>
<dbReference type="InterPro" id="IPR004358">
    <property type="entry name" value="Sig_transdc_His_kin-like_C"/>
</dbReference>
<dbReference type="InterPro" id="IPR036097">
    <property type="entry name" value="HisK_dim/P_sf"/>
</dbReference>
<dbReference type="EMBL" id="WHJC01000534">
    <property type="protein sequence ID" value="MPQ45251.1"/>
    <property type="molecule type" value="Genomic_DNA"/>
</dbReference>
<dbReference type="SUPFAM" id="SSF47384">
    <property type="entry name" value="Homodimeric domain of signal transducing histidine kinase"/>
    <property type="match status" value="1"/>
</dbReference>
<dbReference type="SMART" id="SM00388">
    <property type="entry name" value="HisKA"/>
    <property type="match status" value="1"/>
</dbReference>
<dbReference type="CDD" id="cd00082">
    <property type="entry name" value="HisKA"/>
    <property type="match status" value="1"/>
</dbReference>
<dbReference type="AlphaFoldDB" id="A0A6I1MWT5"/>